<comment type="caution">
    <text evidence="1">The sequence shown here is derived from an EMBL/GenBank/DDBJ whole genome shotgun (WGS) entry which is preliminary data.</text>
</comment>
<dbReference type="AlphaFoldDB" id="A0AAD4ZS65"/>
<protein>
    <submittedName>
        <fullName evidence="1">Uncharacterized protein</fullName>
    </submittedName>
</protein>
<keyword evidence="2" id="KW-1185">Reference proteome</keyword>
<accession>A0AAD4ZS65</accession>
<reference evidence="1 2" key="1">
    <citation type="journal article" date="2022" name="G3 (Bethesda)">
        <title>Whole-genome sequence and methylome profiling of the almond [Prunus dulcis (Mill.) D.A. Webb] cultivar 'Nonpareil'.</title>
        <authorList>
            <person name="D'Amico-Willman K.M."/>
            <person name="Ouma W.Z."/>
            <person name="Meulia T."/>
            <person name="Sideli G.M."/>
            <person name="Gradziel T.M."/>
            <person name="Fresnedo-Ramirez J."/>
        </authorList>
    </citation>
    <scope>NUCLEOTIDE SEQUENCE [LARGE SCALE GENOMIC DNA]</scope>
    <source>
        <strain evidence="1">Clone GOH B32 T37-40</strain>
    </source>
</reference>
<sequence>MADSRVSNLKEARRRFCVGKLIKSTPFTDKVEQAAPSKWFTTPFITPFKGDFNPERHLKHFKSAMILYKADDALMCNVFTMTLLRAARDGFYTTRKMGIYSVPFTACIGCTP</sequence>
<proteinExistence type="predicted"/>
<evidence type="ECO:0000313" key="1">
    <source>
        <dbReference type="EMBL" id="KAI5353293.1"/>
    </source>
</evidence>
<organism evidence="1 2">
    <name type="scientific">Prunus dulcis</name>
    <name type="common">Almond</name>
    <name type="synonym">Amygdalus dulcis</name>
    <dbReference type="NCBI Taxonomy" id="3755"/>
    <lineage>
        <taxon>Eukaryota</taxon>
        <taxon>Viridiplantae</taxon>
        <taxon>Streptophyta</taxon>
        <taxon>Embryophyta</taxon>
        <taxon>Tracheophyta</taxon>
        <taxon>Spermatophyta</taxon>
        <taxon>Magnoliopsida</taxon>
        <taxon>eudicotyledons</taxon>
        <taxon>Gunneridae</taxon>
        <taxon>Pentapetalae</taxon>
        <taxon>rosids</taxon>
        <taxon>fabids</taxon>
        <taxon>Rosales</taxon>
        <taxon>Rosaceae</taxon>
        <taxon>Amygdaloideae</taxon>
        <taxon>Amygdaleae</taxon>
        <taxon>Prunus</taxon>
    </lineage>
</organism>
<dbReference type="Proteomes" id="UP001054821">
    <property type="component" value="Chromosome 1"/>
</dbReference>
<dbReference type="EMBL" id="JAJFAZ020000001">
    <property type="protein sequence ID" value="KAI5353293.1"/>
    <property type="molecule type" value="Genomic_DNA"/>
</dbReference>
<gene>
    <name evidence="1" type="ORF">L3X38_006186</name>
</gene>
<evidence type="ECO:0000313" key="2">
    <source>
        <dbReference type="Proteomes" id="UP001054821"/>
    </source>
</evidence>
<name>A0AAD4ZS65_PRUDU</name>